<dbReference type="FunFam" id="2.40.420.20:FF:000001">
    <property type="entry name" value="Efflux RND transporter periplasmic adaptor subunit"/>
    <property type="match status" value="1"/>
</dbReference>
<accession>S3B839</accession>
<dbReference type="eggNOG" id="COG0845">
    <property type="taxonomic scope" value="Bacteria"/>
</dbReference>
<dbReference type="Pfam" id="PF25967">
    <property type="entry name" value="RND-MFP_C"/>
    <property type="match status" value="1"/>
</dbReference>
<dbReference type="Pfam" id="PF25944">
    <property type="entry name" value="Beta-barrel_RND"/>
    <property type="match status" value="1"/>
</dbReference>
<dbReference type="Pfam" id="PF25917">
    <property type="entry name" value="BSH_RND"/>
    <property type="match status" value="1"/>
</dbReference>
<dbReference type="GO" id="GO:0046677">
    <property type="term" value="P:response to antibiotic"/>
    <property type="evidence" value="ECO:0007669"/>
    <property type="project" value="TreeGrafter"/>
</dbReference>
<evidence type="ECO:0000256" key="1">
    <source>
        <dbReference type="ARBA" id="ARBA00004196"/>
    </source>
</evidence>
<evidence type="ECO:0000259" key="6">
    <source>
        <dbReference type="Pfam" id="PF25944"/>
    </source>
</evidence>
<protein>
    <submittedName>
        <fullName evidence="8">Efflux transporter, RND family, MFP subunit</fullName>
    </submittedName>
</protein>
<dbReference type="Pfam" id="PF25876">
    <property type="entry name" value="HH_MFP_RND"/>
    <property type="match status" value="1"/>
</dbReference>
<dbReference type="InterPro" id="IPR058624">
    <property type="entry name" value="MdtA-like_HH"/>
</dbReference>
<dbReference type="InterPro" id="IPR006143">
    <property type="entry name" value="RND_pump_MFP"/>
</dbReference>
<evidence type="ECO:0000313" key="8">
    <source>
        <dbReference type="EMBL" id="EPD97523.1"/>
    </source>
</evidence>
<feature type="domain" description="Multidrug resistance protein MdtA-like alpha-helical hairpin" evidence="4">
    <location>
        <begin position="120"/>
        <end position="190"/>
    </location>
</feature>
<dbReference type="RefSeq" id="WP_016475329.1">
    <property type="nucleotide sequence ID" value="NZ_KE150482.1"/>
</dbReference>
<dbReference type="Gene3D" id="2.40.420.20">
    <property type="match status" value="1"/>
</dbReference>
<dbReference type="NCBIfam" id="TIGR01730">
    <property type="entry name" value="RND_mfp"/>
    <property type="match status" value="1"/>
</dbReference>
<dbReference type="Gene3D" id="1.10.287.470">
    <property type="entry name" value="Helix hairpin bin"/>
    <property type="match status" value="1"/>
</dbReference>
<dbReference type="Gene3D" id="2.40.50.100">
    <property type="match status" value="1"/>
</dbReference>
<evidence type="ECO:0000256" key="2">
    <source>
        <dbReference type="ARBA" id="ARBA00009477"/>
    </source>
</evidence>
<evidence type="ECO:0000259" key="5">
    <source>
        <dbReference type="Pfam" id="PF25917"/>
    </source>
</evidence>
<name>S3B839_9BURK</name>
<comment type="caution">
    <text evidence="8">The sequence shown here is derived from an EMBL/GenBank/DDBJ whole genome shotgun (WGS) entry which is preliminary data.</text>
</comment>
<dbReference type="STRING" id="1203554.HMPREF1476_02360"/>
<dbReference type="GO" id="GO:0030313">
    <property type="term" value="C:cell envelope"/>
    <property type="evidence" value="ECO:0007669"/>
    <property type="project" value="UniProtKB-SubCell"/>
</dbReference>
<dbReference type="InterPro" id="IPR058627">
    <property type="entry name" value="MdtA-like_C"/>
</dbReference>
<sequence length="407" mass="44190">MDQSSRVELRMLLKQKTLHAAIGLALSAVVLLTGCEKNTFVSSAIAAEHQMPPQEVVVVTAKAEPLHIATVLTGRTNSYTVAEVRPQVNGILQKRLFKEGQEVKAGDPLYQIDPAIYEAQLKSSEASLAQARAQLTQAAADAKRSRELVKTNAVSKQSDDAAQAAMKTAQATVKAAEAAVLTAKINLDYTKVRSPISGRVSRSEFTEGALLSAYQTTALTTVQQLDPIYVDVTQTADDMLRIQREIAAGTLKTDTQGAAEVELILSDGSKYAQKGKLTFTDVQVDESTGSVRLRAEFANPDRLLLPGMFVRANLVEGLRPDGILVHMQSVMRDTRGNTYVYVVDKDNKVERRNIVATQTQGTFWIVDSGIQAGDRVIFEGFQRTAPGAVVTPKEYDPKSAPEGKPLF</sequence>
<dbReference type="PATRIC" id="fig|1203554.3.peg.2440"/>
<evidence type="ECO:0000259" key="4">
    <source>
        <dbReference type="Pfam" id="PF25876"/>
    </source>
</evidence>
<dbReference type="EMBL" id="ATCF01000038">
    <property type="protein sequence ID" value="EPD97523.1"/>
    <property type="molecule type" value="Genomic_DNA"/>
</dbReference>
<feature type="domain" description="Multidrug resistance protein MdtA-like barrel-sandwich hybrid" evidence="5">
    <location>
        <begin position="81"/>
        <end position="223"/>
    </location>
</feature>
<keyword evidence="9" id="KW-1185">Reference proteome</keyword>
<dbReference type="PANTHER" id="PTHR30158">
    <property type="entry name" value="ACRA/E-RELATED COMPONENT OF DRUG EFFLUX TRANSPORTER"/>
    <property type="match status" value="1"/>
</dbReference>
<feature type="domain" description="Multidrug resistance protein MdtA-like beta-barrel" evidence="6">
    <location>
        <begin position="227"/>
        <end position="316"/>
    </location>
</feature>
<evidence type="ECO:0000256" key="3">
    <source>
        <dbReference type="SAM" id="Coils"/>
    </source>
</evidence>
<dbReference type="Gene3D" id="2.40.30.170">
    <property type="match status" value="1"/>
</dbReference>
<organism evidence="8 9">
    <name type="scientific">Sutterella wadsworthensis HGA0223</name>
    <dbReference type="NCBI Taxonomy" id="1203554"/>
    <lineage>
        <taxon>Bacteria</taxon>
        <taxon>Pseudomonadati</taxon>
        <taxon>Pseudomonadota</taxon>
        <taxon>Betaproteobacteria</taxon>
        <taxon>Burkholderiales</taxon>
        <taxon>Sutterellaceae</taxon>
        <taxon>Sutterella</taxon>
    </lineage>
</organism>
<keyword evidence="3" id="KW-0175">Coiled coil</keyword>
<dbReference type="AlphaFoldDB" id="S3B839"/>
<evidence type="ECO:0000259" key="7">
    <source>
        <dbReference type="Pfam" id="PF25967"/>
    </source>
</evidence>
<dbReference type="InterPro" id="IPR058625">
    <property type="entry name" value="MdtA-like_BSH"/>
</dbReference>
<dbReference type="SUPFAM" id="SSF111369">
    <property type="entry name" value="HlyD-like secretion proteins"/>
    <property type="match status" value="1"/>
</dbReference>
<comment type="subcellular location">
    <subcellularLocation>
        <location evidence="1">Cell envelope</location>
    </subcellularLocation>
</comment>
<dbReference type="InterPro" id="IPR058626">
    <property type="entry name" value="MdtA-like_b-barrel"/>
</dbReference>
<feature type="coiled-coil region" evidence="3">
    <location>
        <begin position="121"/>
        <end position="148"/>
    </location>
</feature>
<feature type="domain" description="Multidrug resistance protein MdtA-like C-terminal permuted SH3" evidence="7">
    <location>
        <begin position="323"/>
        <end position="383"/>
    </location>
</feature>
<proteinExistence type="inferred from homology"/>
<gene>
    <name evidence="8" type="ORF">HMPREF1476_02360</name>
</gene>
<evidence type="ECO:0000313" key="9">
    <source>
        <dbReference type="Proteomes" id="UP000014400"/>
    </source>
</evidence>
<dbReference type="GO" id="GO:0005886">
    <property type="term" value="C:plasma membrane"/>
    <property type="evidence" value="ECO:0007669"/>
    <property type="project" value="TreeGrafter"/>
</dbReference>
<comment type="similarity">
    <text evidence="2">Belongs to the membrane fusion protein (MFP) (TC 8.A.1) family.</text>
</comment>
<dbReference type="GO" id="GO:0022857">
    <property type="term" value="F:transmembrane transporter activity"/>
    <property type="evidence" value="ECO:0007669"/>
    <property type="project" value="InterPro"/>
</dbReference>
<reference evidence="8 9" key="1">
    <citation type="submission" date="2013-04" db="EMBL/GenBank/DDBJ databases">
        <title>The Genome Sequence of Sutterella wadsworthensis HGA0223.</title>
        <authorList>
            <consortium name="The Broad Institute Genomics Platform"/>
            <person name="Earl A."/>
            <person name="Ward D."/>
            <person name="Feldgarden M."/>
            <person name="Gevers D."/>
            <person name="Schmidt T.M."/>
            <person name="Dover J."/>
            <person name="Dai D."/>
            <person name="Walker B."/>
            <person name="Young S."/>
            <person name="Zeng Q."/>
            <person name="Gargeya S."/>
            <person name="Fitzgerald M."/>
            <person name="Haas B."/>
            <person name="Abouelleil A."/>
            <person name="Allen A.W."/>
            <person name="Alvarado L."/>
            <person name="Arachchi H.M."/>
            <person name="Berlin A.M."/>
            <person name="Chapman S.B."/>
            <person name="Gainer-Dewar J."/>
            <person name="Goldberg J."/>
            <person name="Griggs A."/>
            <person name="Gujja S."/>
            <person name="Hansen M."/>
            <person name="Howarth C."/>
            <person name="Imamovic A."/>
            <person name="Ireland A."/>
            <person name="Larimer J."/>
            <person name="McCowan C."/>
            <person name="Murphy C."/>
            <person name="Pearson M."/>
            <person name="Poon T.W."/>
            <person name="Priest M."/>
            <person name="Roberts A."/>
            <person name="Saif S."/>
            <person name="Shea T."/>
            <person name="Sisk P."/>
            <person name="Sykes S."/>
            <person name="Wortman J."/>
            <person name="Nusbaum C."/>
            <person name="Birren B."/>
        </authorList>
    </citation>
    <scope>NUCLEOTIDE SEQUENCE [LARGE SCALE GENOMIC DNA]</scope>
    <source>
        <strain evidence="8 9">HGA0223</strain>
    </source>
</reference>
<dbReference type="HOGENOM" id="CLU_018816_2_1_4"/>
<dbReference type="PROSITE" id="PS51257">
    <property type="entry name" value="PROKAR_LIPOPROTEIN"/>
    <property type="match status" value="1"/>
</dbReference>
<dbReference type="PANTHER" id="PTHR30158:SF3">
    <property type="entry name" value="MULTIDRUG EFFLUX PUMP SUBUNIT ACRA-RELATED"/>
    <property type="match status" value="1"/>
</dbReference>
<dbReference type="Proteomes" id="UP000014400">
    <property type="component" value="Unassembled WGS sequence"/>
</dbReference>